<accession>A0A974GZE2</accession>
<dbReference type="Proteomes" id="UP000694892">
    <property type="component" value="Unassembled WGS sequence"/>
</dbReference>
<proteinExistence type="predicted"/>
<name>A0A974GZE2_XENLA</name>
<dbReference type="EMBL" id="KV467276">
    <property type="protein sequence ID" value="OCT56450.1"/>
    <property type="molecule type" value="Genomic_DNA"/>
</dbReference>
<dbReference type="AlphaFoldDB" id="A0A974GZE2"/>
<evidence type="ECO:0000313" key="1">
    <source>
        <dbReference type="EMBL" id="OCT56450.1"/>
    </source>
</evidence>
<reference evidence="1" key="1">
    <citation type="submission" date="2016-05" db="EMBL/GenBank/DDBJ databases">
        <title>WGS assembly of Xenopus laevis.</title>
        <authorList>
            <person name="Session A."/>
            <person name="Uno Y."/>
            <person name="Kwon T."/>
            <person name="Chapman J."/>
            <person name="Toyoda A."/>
            <person name="Takahashi S."/>
            <person name="Fukui A."/>
            <person name="Hikosaka A."/>
            <person name="Putnam N."/>
            <person name="Stites J."/>
            <person name="Van Heeringen S."/>
            <person name="Quigley I."/>
            <person name="Heinz S."/>
            <person name="Hellsten U."/>
            <person name="Lyons J."/>
            <person name="Suzuki A."/>
            <person name="Kondo M."/>
            <person name="Ogino H."/>
            <person name="Ochi H."/>
            <person name="Bogdanovic O."/>
            <person name="Lister R."/>
            <person name="Georgiou G."/>
            <person name="Paranjpe S."/>
            <person name="Van Kruijsbergen I."/>
            <person name="Mozaffari S."/>
            <person name="Shu S."/>
            <person name="Schmutz J."/>
            <person name="Jenkins J."/>
            <person name="Grimwood J."/>
            <person name="Carlson J."/>
            <person name="Mitros T."/>
            <person name="Simakov O."/>
            <person name="Heald R."/>
            <person name="Miller K."/>
            <person name="Haudenschild C."/>
            <person name="Kuroki Y."/>
            <person name="Tanaka T."/>
            <person name="Michiue T."/>
            <person name="Watanabe M."/>
            <person name="Kinoshita T."/>
            <person name="Ohta Y."/>
            <person name="Mawaribuchi S."/>
            <person name="Suzuki Y."/>
            <person name="Haramoto Y."/>
            <person name="Yamamoto T."/>
            <person name="Takagi C."/>
            <person name="Kitzman J."/>
            <person name="Shendure J."/>
            <person name="Nakayama T."/>
            <person name="Izutsu Y."/>
            <person name="Robert J."/>
            <person name="Dichmann D."/>
            <person name="Flajnik M."/>
            <person name="Houston D."/>
            <person name="Marcotte E."/>
            <person name="Wallingford J."/>
            <person name="Ito Y."/>
            <person name="Asashima M."/>
            <person name="Ueno N."/>
            <person name="Matsuda Y."/>
            <person name="Jan Veenstra G."/>
            <person name="Fujiyama A."/>
            <person name="Harland R."/>
            <person name="Taira M."/>
            <person name="Rokhsar D.S."/>
        </authorList>
    </citation>
    <scope>NUCLEOTIDE SEQUENCE</scope>
    <source>
        <strain evidence="1">J</strain>
        <tissue evidence="1">Blood</tissue>
    </source>
</reference>
<sequence length="69" mass="7794">MRNHEKKKLEIQYNADFKSFLDTRSSFLNSLKHTAGRLRGNSVRRLCMGGFISNGNTLLKQPIISGPIS</sequence>
<protein>
    <submittedName>
        <fullName evidence="1">Uncharacterized protein</fullName>
    </submittedName>
</protein>
<organism evidence="1">
    <name type="scientific">Xenopus laevis</name>
    <name type="common">African clawed frog</name>
    <dbReference type="NCBI Taxonomy" id="8355"/>
    <lineage>
        <taxon>Eukaryota</taxon>
        <taxon>Metazoa</taxon>
        <taxon>Chordata</taxon>
        <taxon>Craniata</taxon>
        <taxon>Vertebrata</taxon>
        <taxon>Euteleostomi</taxon>
        <taxon>Amphibia</taxon>
        <taxon>Batrachia</taxon>
        <taxon>Anura</taxon>
        <taxon>Pipoidea</taxon>
        <taxon>Pipidae</taxon>
        <taxon>Xenopodinae</taxon>
        <taxon>Xenopus</taxon>
        <taxon>Xenopus</taxon>
    </lineage>
</organism>
<gene>
    <name evidence="1" type="ORF">XELAEV_18000072mg</name>
</gene>